<protein>
    <submittedName>
        <fullName evidence="4">BZIP domain-containing protein</fullName>
    </submittedName>
</protein>
<keyword evidence="1" id="KW-0175">Coiled coil</keyword>
<proteinExistence type="predicted"/>
<dbReference type="Proteomes" id="UP000095281">
    <property type="component" value="Unplaced"/>
</dbReference>
<reference evidence="4" key="1">
    <citation type="submission" date="2016-11" db="UniProtKB">
        <authorList>
            <consortium name="WormBaseParasite"/>
        </authorList>
    </citation>
    <scope>IDENTIFICATION</scope>
</reference>
<dbReference type="WBParaSite" id="MhA1_Contig325.frz3.gene6">
    <property type="protein sequence ID" value="MhA1_Contig325.frz3.gene6"/>
    <property type="gene ID" value="MhA1_Contig325.frz3.gene6"/>
</dbReference>
<organism evidence="3 4">
    <name type="scientific">Meloidogyne hapla</name>
    <name type="common">Root-knot nematode worm</name>
    <dbReference type="NCBI Taxonomy" id="6305"/>
    <lineage>
        <taxon>Eukaryota</taxon>
        <taxon>Metazoa</taxon>
        <taxon>Ecdysozoa</taxon>
        <taxon>Nematoda</taxon>
        <taxon>Chromadorea</taxon>
        <taxon>Rhabditida</taxon>
        <taxon>Tylenchina</taxon>
        <taxon>Tylenchomorpha</taxon>
        <taxon>Tylenchoidea</taxon>
        <taxon>Meloidogynidae</taxon>
        <taxon>Meloidogyninae</taxon>
        <taxon>Meloidogyne</taxon>
    </lineage>
</organism>
<feature type="region of interest" description="Disordered" evidence="2">
    <location>
        <begin position="131"/>
        <end position="160"/>
    </location>
</feature>
<feature type="coiled-coil region" evidence="1">
    <location>
        <begin position="7"/>
        <end position="69"/>
    </location>
</feature>
<evidence type="ECO:0000256" key="2">
    <source>
        <dbReference type="SAM" id="MobiDB-lite"/>
    </source>
</evidence>
<evidence type="ECO:0000313" key="4">
    <source>
        <dbReference type="WBParaSite" id="MhA1_Contig325.frz3.gene6"/>
    </source>
</evidence>
<name>A0A1I8BMG5_MELHA</name>
<keyword evidence="3" id="KW-1185">Reference proteome</keyword>
<evidence type="ECO:0000256" key="1">
    <source>
        <dbReference type="SAM" id="Coils"/>
    </source>
</evidence>
<sequence length="160" mass="18263">MAQNNRVRDLERRCAMLERQNGQLIQSVRTLTLTNHRQAVKIDRHEAKIDRLEGTIANQAATIERLMGRDQANNPPPFAGAMNQHNVPPPNAQIIEEIPPNIAPQNPQIAQLPFYHVQHAQMIPQYYVQQQPNAMPNEPPPYHVQQQPNEPPQNPIALFQ</sequence>
<dbReference type="AlphaFoldDB" id="A0A1I8BMG5"/>
<accession>A0A1I8BMG5</accession>
<evidence type="ECO:0000313" key="3">
    <source>
        <dbReference type="Proteomes" id="UP000095281"/>
    </source>
</evidence>